<evidence type="ECO:0000256" key="2">
    <source>
        <dbReference type="ARBA" id="ARBA00022741"/>
    </source>
</evidence>
<organism evidence="5 6">
    <name type="scientific">Rhodovulum marinum</name>
    <dbReference type="NCBI Taxonomy" id="320662"/>
    <lineage>
        <taxon>Bacteria</taxon>
        <taxon>Pseudomonadati</taxon>
        <taxon>Pseudomonadota</taxon>
        <taxon>Alphaproteobacteria</taxon>
        <taxon>Rhodobacterales</taxon>
        <taxon>Paracoccaceae</taxon>
        <taxon>Rhodovulum</taxon>
    </lineage>
</organism>
<dbReference type="PROSITE" id="PS50893">
    <property type="entry name" value="ABC_TRANSPORTER_2"/>
    <property type="match status" value="1"/>
</dbReference>
<dbReference type="InterPro" id="IPR003593">
    <property type="entry name" value="AAA+_ATPase"/>
</dbReference>
<evidence type="ECO:0000313" key="6">
    <source>
        <dbReference type="Proteomes" id="UP000294835"/>
    </source>
</evidence>
<feature type="domain" description="ABC transporter" evidence="4">
    <location>
        <begin position="4"/>
        <end position="225"/>
    </location>
</feature>
<dbReference type="AlphaFoldDB" id="A0A4R2Q413"/>
<dbReference type="Gene3D" id="3.40.50.300">
    <property type="entry name" value="P-loop containing nucleotide triphosphate hydrolases"/>
    <property type="match status" value="1"/>
</dbReference>
<dbReference type="PANTHER" id="PTHR42781:SF4">
    <property type="entry name" value="SPERMIDINE_PUTRESCINE IMPORT ATP-BINDING PROTEIN POTA"/>
    <property type="match status" value="1"/>
</dbReference>
<dbReference type="InterPro" id="IPR027417">
    <property type="entry name" value="P-loop_NTPase"/>
</dbReference>
<protein>
    <submittedName>
        <fullName evidence="5">Molybdate transport system ATP-binding protein/putrescine transport system ATP-binding protein</fullName>
    </submittedName>
</protein>
<name>A0A4R2Q413_9RHOB</name>
<dbReference type="Proteomes" id="UP000294835">
    <property type="component" value="Unassembled WGS sequence"/>
</dbReference>
<keyword evidence="6" id="KW-1185">Reference proteome</keyword>
<dbReference type="EMBL" id="SLXP01000002">
    <property type="protein sequence ID" value="TCP43327.1"/>
    <property type="molecule type" value="Genomic_DNA"/>
</dbReference>
<dbReference type="Pfam" id="PF00005">
    <property type="entry name" value="ABC_tran"/>
    <property type="match status" value="1"/>
</dbReference>
<comment type="caution">
    <text evidence="5">The sequence shown here is derived from an EMBL/GenBank/DDBJ whole genome shotgun (WGS) entry which is preliminary data.</text>
</comment>
<keyword evidence="2" id="KW-0547">Nucleotide-binding</keyword>
<dbReference type="OrthoDB" id="9802264at2"/>
<dbReference type="InterPro" id="IPR003439">
    <property type="entry name" value="ABC_transporter-like_ATP-bd"/>
</dbReference>
<dbReference type="SUPFAM" id="SSF52540">
    <property type="entry name" value="P-loop containing nucleoside triphosphate hydrolases"/>
    <property type="match status" value="1"/>
</dbReference>
<dbReference type="GO" id="GO:0016887">
    <property type="term" value="F:ATP hydrolysis activity"/>
    <property type="evidence" value="ECO:0007669"/>
    <property type="project" value="InterPro"/>
</dbReference>
<evidence type="ECO:0000256" key="3">
    <source>
        <dbReference type="ARBA" id="ARBA00022840"/>
    </source>
</evidence>
<evidence type="ECO:0000256" key="1">
    <source>
        <dbReference type="ARBA" id="ARBA00022448"/>
    </source>
</evidence>
<evidence type="ECO:0000313" key="5">
    <source>
        <dbReference type="EMBL" id="TCP43327.1"/>
    </source>
</evidence>
<proteinExistence type="predicted"/>
<reference evidence="5 6" key="1">
    <citation type="submission" date="2019-03" db="EMBL/GenBank/DDBJ databases">
        <title>Genomic Encyclopedia of Type Strains, Phase IV (KMG-IV): sequencing the most valuable type-strain genomes for metagenomic binning, comparative biology and taxonomic classification.</title>
        <authorList>
            <person name="Goeker M."/>
        </authorList>
    </citation>
    <scope>NUCLEOTIDE SEQUENCE [LARGE SCALE GENOMIC DNA]</scope>
    <source>
        <strain evidence="5 6">DSM 18063</strain>
    </source>
</reference>
<keyword evidence="1" id="KW-0813">Transport</keyword>
<gene>
    <name evidence="5" type="ORF">EV662_102525</name>
</gene>
<dbReference type="RefSeq" id="WP_132461160.1">
    <property type="nucleotide sequence ID" value="NZ_SLXP01000002.1"/>
</dbReference>
<keyword evidence="3 5" id="KW-0067">ATP-binding</keyword>
<accession>A0A4R2Q413</accession>
<dbReference type="InterPro" id="IPR017871">
    <property type="entry name" value="ABC_transporter-like_CS"/>
</dbReference>
<evidence type="ECO:0000259" key="4">
    <source>
        <dbReference type="PROSITE" id="PS50893"/>
    </source>
</evidence>
<dbReference type="SMART" id="SM00382">
    <property type="entry name" value="AAA"/>
    <property type="match status" value="1"/>
</dbReference>
<dbReference type="GO" id="GO:0005524">
    <property type="term" value="F:ATP binding"/>
    <property type="evidence" value="ECO:0007669"/>
    <property type="project" value="UniProtKB-KW"/>
</dbReference>
<dbReference type="InterPro" id="IPR050093">
    <property type="entry name" value="ABC_SmlMolc_Importer"/>
</dbReference>
<sequence>MPGLRLESVGNAVLAPLDLTLAPGEAVAVLGPSGAGKSTLLRIVAGLLPHRGRVFLGNEPMTGRAPHRRPIGYMSQDLHLFPHLSVAGNLHLPLLFTGLSRAERTARVAQTLKTCAIAHRATRRPAHLSGGERQRAALARALVRGPRLLLLDEPFSSLDPTTRRTLWREFDTLRRAAGMTALIVTHDPEEAAALADRTVTLRAGELHEERTTPPCFSSTTRRCAAC</sequence>
<dbReference type="PROSITE" id="PS00211">
    <property type="entry name" value="ABC_TRANSPORTER_1"/>
    <property type="match status" value="1"/>
</dbReference>
<dbReference type="PANTHER" id="PTHR42781">
    <property type="entry name" value="SPERMIDINE/PUTRESCINE IMPORT ATP-BINDING PROTEIN POTA"/>
    <property type="match status" value="1"/>
</dbReference>